<evidence type="ECO:0000256" key="1">
    <source>
        <dbReference type="ARBA" id="ARBA00022603"/>
    </source>
</evidence>
<dbReference type="GO" id="GO:0008170">
    <property type="term" value="F:N-methyltransferase activity"/>
    <property type="evidence" value="ECO:0007669"/>
    <property type="project" value="UniProtKB-ARBA"/>
</dbReference>
<name>A0A553PR31_TIGCA</name>
<dbReference type="Gene3D" id="1.10.220.160">
    <property type="match status" value="1"/>
</dbReference>
<dbReference type="SMART" id="SM00317">
    <property type="entry name" value="SET"/>
    <property type="match status" value="1"/>
</dbReference>
<organism evidence="5 6">
    <name type="scientific">Tigriopus californicus</name>
    <name type="common">Marine copepod</name>
    <dbReference type="NCBI Taxonomy" id="6832"/>
    <lineage>
        <taxon>Eukaryota</taxon>
        <taxon>Metazoa</taxon>
        <taxon>Ecdysozoa</taxon>
        <taxon>Arthropoda</taxon>
        <taxon>Crustacea</taxon>
        <taxon>Multicrustacea</taxon>
        <taxon>Hexanauplia</taxon>
        <taxon>Copepoda</taxon>
        <taxon>Harpacticoida</taxon>
        <taxon>Harpacticidae</taxon>
        <taxon>Tigriopus</taxon>
    </lineage>
</organism>
<reference evidence="5 6" key="1">
    <citation type="journal article" date="2018" name="Nat. Ecol. Evol.">
        <title>Genomic signatures of mitonuclear coevolution across populations of Tigriopus californicus.</title>
        <authorList>
            <person name="Barreto F.S."/>
            <person name="Watson E.T."/>
            <person name="Lima T.G."/>
            <person name="Willett C.S."/>
            <person name="Edmands S."/>
            <person name="Li W."/>
            <person name="Burton R.S."/>
        </authorList>
    </citation>
    <scope>NUCLEOTIDE SEQUENCE [LARGE SCALE GENOMIC DNA]</scope>
    <source>
        <strain evidence="5 6">San Diego</strain>
    </source>
</reference>
<dbReference type="Pfam" id="PF00856">
    <property type="entry name" value="SET"/>
    <property type="match status" value="1"/>
</dbReference>
<dbReference type="EMBL" id="VCGU01000002">
    <property type="protein sequence ID" value="TRY80136.1"/>
    <property type="molecule type" value="Genomic_DNA"/>
</dbReference>
<dbReference type="GO" id="GO:0032259">
    <property type="term" value="P:methylation"/>
    <property type="evidence" value="ECO:0007669"/>
    <property type="project" value="UniProtKB-KW"/>
</dbReference>
<protein>
    <recommendedName>
        <fullName evidence="4">SET domain-containing protein</fullName>
    </recommendedName>
</protein>
<dbReference type="InterPro" id="IPR011990">
    <property type="entry name" value="TPR-like_helical_dom_sf"/>
</dbReference>
<dbReference type="PANTHER" id="PTHR46165:SF7">
    <property type="entry name" value="SET AND MYND DOMAIN-CONTAINING PROTEIN 4"/>
    <property type="match status" value="1"/>
</dbReference>
<dbReference type="GO" id="GO:0008276">
    <property type="term" value="F:protein methyltransferase activity"/>
    <property type="evidence" value="ECO:0007669"/>
    <property type="project" value="UniProtKB-ARBA"/>
</dbReference>
<dbReference type="PANTHER" id="PTHR46165">
    <property type="entry name" value="SET AND MYND DOMAIN-CONTAINING PROTEIN 4"/>
    <property type="match status" value="1"/>
</dbReference>
<dbReference type="GO" id="GO:0005737">
    <property type="term" value="C:cytoplasm"/>
    <property type="evidence" value="ECO:0007669"/>
    <property type="project" value="TreeGrafter"/>
</dbReference>
<dbReference type="GO" id="GO:0042826">
    <property type="term" value="F:histone deacetylase binding"/>
    <property type="evidence" value="ECO:0007669"/>
    <property type="project" value="TreeGrafter"/>
</dbReference>
<dbReference type="SUPFAM" id="SSF82199">
    <property type="entry name" value="SET domain"/>
    <property type="match status" value="1"/>
</dbReference>
<dbReference type="Gene3D" id="1.25.40.10">
    <property type="entry name" value="Tetratricopeptide repeat domain"/>
    <property type="match status" value="1"/>
</dbReference>
<dbReference type="InterPro" id="IPR052097">
    <property type="entry name" value="SET-MYND_domain_protein"/>
</dbReference>
<dbReference type="InterPro" id="IPR001214">
    <property type="entry name" value="SET_dom"/>
</dbReference>
<evidence type="ECO:0000256" key="3">
    <source>
        <dbReference type="ARBA" id="ARBA00022691"/>
    </source>
</evidence>
<accession>A0A553PR31</accession>
<dbReference type="InterPro" id="IPR046341">
    <property type="entry name" value="SET_dom_sf"/>
</dbReference>
<gene>
    <name evidence="5" type="ORF">TCAL_08951</name>
</gene>
<evidence type="ECO:0000313" key="6">
    <source>
        <dbReference type="Proteomes" id="UP000318571"/>
    </source>
</evidence>
<dbReference type="PROSITE" id="PS50280">
    <property type="entry name" value="SET"/>
    <property type="match status" value="1"/>
</dbReference>
<dbReference type="GO" id="GO:0005634">
    <property type="term" value="C:nucleus"/>
    <property type="evidence" value="ECO:0007669"/>
    <property type="project" value="TreeGrafter"/>
</dbReference>
<dbReference type="Proteomes" id="UP000318571">
    <property type="component" value="Chromosome 6"/>
</dbReference>
<dbReference type="InterPro" id="IPR044421">
    <property type="entry name" value="SMYD4_SET"/>
</dbReference>
<dbReference type="OMA" id="NELKWRV"/>
<dbReference type="Gene3D" id="6.10.140.2220">
    <property type="match status" value="1"/>
</dbReference>
<dbReference type="GO" id="GO:0008757">
    <property type="term" value="F:S-adenosylmethionine-dependent methyltransferase activity"/>
    <property type="evidence" value="ECO:0007669"/>
    <property type="project" value="UniProtKB-ARBA"/>
</dbReference>
<dbReference type="Gene3D" id="2.170.270.10">
    <property type="entry name" value="SET domain"/>
    <property type="match status" value="1"/>
</dbReference>
<evidence type="ECO:0000256" key="2">
    <source>
        <dbReference type="ARBA" id="ARBA00022679"/>
    </source>
</evidence>
<keyword evidence="1" id="KW-0489">Methyltransferase</keyword>
<keyword evidence="3" id="KW-0949">S-adenosyl-L-methionine</keyword>
<keyword evidence="6" id="KW-1185">Reference proteome</keyword>
<dbReference type="AlphaFoldDB" id="A0A553PR31"/>
<evidence type="ECO:0000313" key="5">
    <source>
        <dbReference type="EMBL" id="TRY80136.1"/>
    </source>
</evidence>
<dbReference type="STRING" id="6832.A0A553PR31"/>
<keyword evidence="2" id="KW-0808">Transferase</keyword>
<dbReference type="CDD" id="cd10536">
    <property type="entry name" value="SET_SMYD4"/>
    <property type="match status" value="1"/>
</dbReference>
<comment type="caution">
    <text evidence="5">The sequence shown here is derived from an EMBL/GenBank/DDBJ whole genome shotgun (WGS) entry which is preliminary data.</text>
</comment>
<dbReference type="SUPFAM" id="SSF48452">
    <property type="entry name" value="TPR-like"/>
    <property type="match status" value="1"/>
</dbReference>
<feature type="domain" description="SET" evidence="4">
    <location>
        <begin position="246"/>
        <end position="532"/>
    </location>
</feature>
<proteinExistence type="predicted"/>
<sequence length="698" mass="80913">MATGKTLFERDTKKPLGFFPKLYETVINSLGNEYLERMENIKDEEPAELMKFVYGLDSFKRTLKIQESYPEKNHHESKIKREYGNKAYQDNKDIDALYLFTQAVIAAPCDPVSGQGKDLAIALANRSAVLFSLKQFYLAMDDIKLALESGYPKELQFKLLERKLKILMFYKQMRDAQDTCKALIKSLDHAKLDPNKKLKLQRETQQTLNYFNKMPSVYNDLKVEMRPKPDIPTIRDRNSLYPALANCISFKYAPGRGRYAVATRDIDVGQFICVEKPIVSRILPEYMGSNCAHCFKSMKAPLPCPVSTQFMFCSYDCRKKALETYHPYEARISDFFSASGMSIICYLSYRAITSKPLKFFLDNKDKFQDHNEQSGISKDKVAKYLSDDYGNLFNLVTHHDERKVGDIFHRAMFAVMFLRCLKKFGYFGQERTDISPENDDLTEDELFMATLLNHFLEVLQFNAHEVAQFEMLTKNREEGASSNYIGAGVYPTLAMFNHSCDPSIVRFYVEDVVCVQAIKNIRKGEEVCENYGPIFFHSNREERQKQLKTQYWFECQCIACTENWPLMHEMTEDYLNFRCQDCNEKVVFNTASNNPLLRCVCGTPIPMLQVLKKIGETDMISAKAKEAMENGDLETAQDMYCNFLTTLDKFLMPPYQDYFKIQQSIWKCIWMRFGNRIVRSKLRKPAKVAATDDYDTVD</sequence>
<dbReference type="OrthoDB" id="1028014at2759"/>
<evidence type="ECO:0000259" key="4">
    <source>
        <dbReference type="PROSITE" id="PS50280"/>
    </source>
</evidence>